<gene>
    <name evidence="3" type="ORF">JCM19237_1733</name>
</gene>
<feature type="domain" description="Flavodoxin-like fold" evidence="2">
    <location>
        <begin position="1"/>
        <end position="75"/>
    </location>
</feature>
<evidence type="ECO:0000256" key="1">
    <source>
        <dbReference type="ARBA" id="ARBA00023002"/>
    </source>
</evidence>
<dbReference type="AlphaFoldDB" id="A0A090QV13"/>
<evidence type="ECO:0000313" key="4">
    <source>
        <dbReference type="Proteomes" id="UP000029227"/>
    </source>
</evidence>
<dbReference type="GO" id="GO:0009055">
    <property type="term" value="F:electron transfer activity"/>
    <property type="evidence" value="ECO:0007669"/>
    <property type="project" value="TreeGrafter"/>
</dbReference>
<dbReference type="STRING" id="754436.JCM19237_1733"/>
<sequence length="91" mass="9920">MNVLVINGHPDLSQSVANATILADLTAQTDWTIHSVVGFAGDIHAEQQRLLEADVVVVQFPLYWSTYPAVLKKWLMTSLLMASPSARKAAS</sequence>
<organism evidence="3 4">
    <name type="scientific">Photobacterium aphoticum</name>
    <dbReference type="NCBI Taxonomy" id="754436"/>
    <lineage>
        <taxon>Bacteria</taxon>
        <taxon>Pseudomonadati</taxon>
        <taxon>Pseudomonadota</taxon>
        <taxon>Gammaproteobacteria</taxon>
        <taxon>Vibrionales</taxon>
        <taxon>Vibrionaceae</taxon>
        <taxon>Photobacterium</taxon>
    </lineage>
</organism>
<dbReference type="Gene3D" id="3.40.50.360">
    <property type="match status" value="1"/>
</dbReference>
<dbReference type="eggNOG" id="COG2249">
    <property type="taxonomic scope" value="Bacteria"/>
</dbReference>
<dbReference type="SUPFAM" id="SSF52218">
    <property type="entry name" value="Flavoproteins"/>
    <property type="match status" value="1"/>
</dbReference>
<dbReference type="GO" id="GO:0010181">
    <property type="term" value="F:FMN binding"/>
    <property type="evidence" value="ECO:0007669"/>
    <property type="project" value="TreeGrafter"/>
</dbReference>
<dbReference type="Pfam" id="PF02525">
    <property type="entry name" value="Flavodoxin_2"/>
    <property type="match status" value="1"/>
</dbReference>
<evidence type="ECO:0000259" key="2">
    <source>
        <dbReference type="Pfam" id="PF02525"/>
    </source>
</evidence>
<dbReference type="InterPro" id="IPR003680">
    <property type="entry name" value="Flavodoxin_fold"/>
</dbReference>
<comment type="caution">
    <text evidence="3">The sequence shown here is derived from an EMBL/GenBank/DDBJ whole genome shotgun (WGS) entry which is preliminary data.</text>
</comment>
<proteinExistence type="predicted"/>
<dbReference type="PANTHER" id="PTHR47307:SF1">
    <property type="entry name" value="GLUTATHIONE-REGULATED POTASSIUM-EFFLUX SYSTEM ANCILLARY PROTEIN KEFG"/>
    <property type="match status" value="1"/>
</dbReference>
<name>A0A090QV13_9GAMM</name>
<accession>A0A090QV13</accession>
<keyword evidence="1" id="KW-0560">Oxidoreductase</keyword>
<dbReference type="EMBL" id="BBMN01000009">
    <property type="protein sequence ID" value="GAL06093.1"/>
    <property type="molecule type" value="Genomic_DNA"/>
</dbReference>
<dbReference type="Proteomes" id="UP000029227">
    <property type="component" value="Unassembled WGS sequence"/>
</dbReference>
<evidence type="ECO:0000313" key="3">
    <source>
        <dbReference type="EMBL" id="GAL06093.1"/>
    </source>
</evidence>
<dbReference type="InterPro" id="IPR029039">
    <property type="entry name" value="Flavoprotein-like_sf"/>
</dbReference>
<dbReference type="GO" id="GO:0003955">
    <property type="term" value="F:NAD(P)H dehydrogenase (quinone) activity"/>
    <property type="evidence" value="ECO:0007669"/>
    <property type="project" value="TreeGrafter"/>
</dbReference>
<dbReference type="PANTHER" id="PTHR47307">
    <property type="entry name" value="GLUTATHIONE-REGULATED POTASSIUM-EFFLUX SYSTEM ANCILLARY PROTEIN KEFG"/>
    <property type="match status" value="1"/>
</dbReference>
<dbReference type="InterPro" id="IPR046980">
    <property type="entry name" value="KefG/KefF"/>
</dbReference>
<reference evidence="3 4" key="1">
    <citation type="journal article" date="2014" name="Genome Announc.">
        <title>Draft Genome Sequences of Two Vibrionaceae Species, Vibrio ponticus C121 and Photobacterium aphoticum C119, Isolated as Coral Reef Microbiota.</title>
        <authorList>
            <person name="Al-saari N."/>
            <person name="Meirelles P.M."/>
            <person name="Mino S."/>
            <person name="Suda W."/>
            <person name="Oshima K."/>
            <person name="Hattori M."/>
            <person name="Ohkuma M."/>
            <person name="Thompson F.L."/>
            <person name="Gomez-Gil B."/>
            <person name="Sawabe T."/>
            <person name="Sawabe T."/>
        </authorList>
    </citation>
    <scope>NUCLEOTIDE SEQUENCE [LARGE SCALE GENOMIC DNA]</scope>
    <source>
        <strain evidence="3 4">JCM 19237</strain>
    </source>
</reference>
<protein>
    <submittedName>
        <fullName evidence="3">NAD(P)H oxidoreductase YRKL</fullName>
    </submittedName>
</protein>